<feature type="non-terminal residue" evidence="3">
    <location>
        <position position="1"/>
    </location>
</feature>
<evidence type="ECO:0000313" key="2">
    <source>
        <dbReference type="EMBL" id="CAE8641157.1"/>
    </source>
</evidence>
<dbReference type="Proteomes" id="UP000654075">
    <property type="component" value="Unassembled WGS sequence"/>
</dbReference>
<gene>
    <name evidence="2" type="ORF">PGLA1383_LOCUS55881</name>
    <name evidence="3" type="ORF">PGLA2088_LOCUS25396</name>
</gene>
<evidence type="ECO:0000313" key="4">
    <source>
        <dbReference type="Proteomes" id="UP000626109"/>
    </source>
</evidence>
<feature type="non-terminal residue" evidence="3">
    <location>
        <position position="130"/>
    </location>
</feature>
<feature type="compositionally biased region" description="Pro residues" evidence="1">
    <location>
        <begin position="58"/>
        <end position="71"/>
    </location>
</feature>
<reference evidence="3" key="1">
    <citation type="submission" date="2021-02" db="EMBL/GenBank/DDBJ databases">
        <authorList>
            <person name="Dougan E. K."/>
            <person name="Rhodes N."/>
            <person name="Thang M."/>
            <person name="Chan C."/>
        </authorList>
    </citation>
    <scope>NUCLEOTIDE SEQUENCE</scope>
</reference>
<comment type="caution">
    <text evidence="3">The sequence shown here is derived from an EMBL/GenBank/DDBJ whole genome shotgun (WGS) entry which is preliminary data.</text>
</comment>
<evidence type="ECO:0000313" key="3">
    <source>
        <dbReference type="EMBL" id="CAE8687271.1"/>
    </source>
</evidence>
<dbReference type="AlphaFoldDB" id="A0A813JYK4"/>
<proteinExistence type="predicted"/>
<keyword evidence="5" id="KW-1185">Reference proteome</keyword>
<evidence type="ECO:0000256" key="1">
    <source>
        <dbReference type="SAM" id="MobiDB-lite"/>
    </source>
</evidence>
<accession>A0A813JYK4</accession>
<organism evidence="3 4">
    <name type="scientific">Polarella glacialis</name>
    <name type="common">Dinoflagellate</name>
    <dbReference type="NCBI Taxonomy" id="89957"/>
    <lineage>
        <taxon>Eukaryota</taxon>
        <taxon>Sar</taxon>
        <taxon>Alveolata</taxon>
        <taxon>Dinophyceae</taxon>
        <taxon>Suessiales</taxon>
        <taxon>Suessiaceae</taxon>
        <taxon>Polarella</taxon>
    </lineage>
</organism>
<sequence>QLHTPTSTHENASLVADRLVTAAVLWSLAHQSSWPAMCRSLSSLGLCLVLVSFSAAQRPPPPPVAGVPTKPPAWVAPTSNASSAGGRRGARRAQEVKEVYPYQIARIPPPPAKFVPGSGSVIAYVYTMFE</sequence>
<name>A0A813JYK4_POLGL</name>
<protein>
    <submittedName>
        <fullName evidence="3">Uncharacterized protein</fullName>
    </submittedName>
</protein>
<evidence type="ECO:0000313" key="5">
    <source>
        <dbReference type="Proteomes" id="UP000654075"/>
    </source>
</evidence>
<feature type="region of interest" description="Disordered" evidence="1">
    <location>
        <begin position="58"/>
        <end position="92"/>
    </location>
</feature>
<dbReference type="Proteomes" id="UP000626109">
    <property type="component" value="Unassembled WGS sequence"/>
</dbReference>
<dbReference type="EMBL" id="CAJNNV010032830">
    <property type="protein sequence ID" value="CAE8641157.1"/>
    <property type="molecule type" value="Genomic_DNA"/>
</dbReference>
<dbReference type="EMBL" id="CAJNNW010026721">
    <property type="protein sequence ID" value="CAE8687271.1"/>
    <property type="molecule type" value="Genomic_DNA"/>
</dbReference>